<feature type="domain" description="Rho termination factor-like N-terminal" evidence="1">
    <location>
        <begin position="1"/>
        <end position="32"/>
    </location>
</feature>
<organism evidence="2">
    <name type="scientific">Desulfofervidus auxilii</name>
    <dbReference type="NCBI Taxonomy" id="1621989"/>
    <lineage>
        <taxon>Bacteria</taxon>
        <taxon>Pseudomonadati</taxon>
        <taxon>Thermodesulfobacteriota</taxon>
        <taxon>Candidatus Desulfofervidia</taxon>
        <taxon>Candidatus Desulfofervidales</taxon>
        <taxon>Candidatus Desulfofervidaceae</taxon>
        <taxon>Candidatus Desulfofervidus</taxon>
    </lineage>
</organism>
<reference evidence="2" key="1">
    <citation type="journal article" date="2020" name="mSystems">
        <title>Genome- and Community-Level Interaction Insights into Carbon Utilization and Element Cycling Functions of Hydrothermarchaeota in Hydrothermal Sediment.</title>
        <authorList>
            <person name="Zhou Z."/>
            <person name="Liu Y."/>
            <person name="Xu W."/>
            <person name="Pan J."/>
            <person name="Luo Z.H."/>
            <person name="Li M."/>
        </authorList>
    </citation>
    <scope>NUCLEOTIDE SEQUENCE [LARGE SCALE GENOMIC DNA]</scope>
    <source>
        <strain evidence="2">HyVt-233</strain>
    </source>
</reference>
<evidence type="ECO:0000259" key="1">
    <source>
        <dbReference type="Pfam" id="PF07498"/>
    </source>
</evidence>
<dbReference type="GO" id="GO:0006353">
    <property type="term" value="P:DNA-templated transcription termination"/>
    <property type="evidence" value="ECO:0007669"/>
    <property type="project" value="InterPro"/>
</dbReference>
<protein>
    <submittedName>
        <fullName evidence="2">SAP domain-containing protein</fullName>
    </submittedName>
</protein>
<dbReference type="Pfam" id="PF07498">
    <property type="entry name" value="Rho_N"/>
    <property type="match status" value="1"/>
</dbReference>
<dbReference type="Proteomes" id="UP000886289">
    <property type="component" value="Unassembled WGS sequence"/>
</dbReference>
<name>A0A7C0U4B9_DESA2</name>
<proteinExistence type="predicted"/>
<sequence>MTLKEVKAIAKKMGLRIGRMKKAELIRSIQKAEGNIPCFATDRVYECGEENCLWREDCLKENKKSKK</sequence>
<dbReference type="InterPro" id="IPR011112">
    <property type="entry name" value="Rho-like_N"/>
</dbReference>
<dbReference type="EMBL" id="DRBS01000354">
    <property type="protein sequence ID" value="HDD45085.1"/>
    <property type="molecule type" value="Genomic_DNA"/>
</dbReference>
<evidence type="ECO:0000313" key="2">
    <source>
        <dbReference type="EMBL" id="HDD45085.1"/>
    </source>
</evidence>
<gene>
    <name evidence="2" type="ORF">ENG63_09555</name>
</gene>
<comment type="caution">
    <text evidence="2">The sequence shown here is derived from an EMBL/GenBank/DDBJ whole genome shotgun (WGS) entry which is preliminary data.</text>
</comment>
<dbReference type="AlphaFoldDB" id="A0A7C0U4B9"/>
<accession>A0A7C0U4B9</accession>